<name>A0ABP8R2Z0_9ACTN</name>
<keyword evidence="1" id="KW-0472">Membrane</keyword>
<organism evidence="2 3">
    <name type="scientific">Actinoallomurus oryzae</name>
    <dbReference type="NCBI Taxonomy" id="502180"/>
    <lineage>
        <taxon>Bacteria</taxon>
        <taxon>Bacillati</taxon>
        <taxon>Actinomycetota</taxon>
        <taxon>Actinomycetes</taxon>
        <taxon>Streptosporangiales</taxon>
        <taxon>Thermomonosporaceae</taxon>
        <taxon>Actinoallomurus</taxon>
    </lineage>
</organism>
<feature type="transmembrane region" description="Helical" evidence="1">
    <location>
        <begin position="131"/>
        <end position="156"/>
    </location>
</feature>
<accession>A0ABP8R2Z0</accession>
<evidence type="ECO:0000313" key="2">
    <source>
        <dbReference type="EMBL" id="GAA4516548.1"/>
    </source>
</evidence>
<dbReference type="RefSeq" id="WP_345474352.1">
    <property type="nucleotide sequence ID" value="NZ_BAABHF010000054.1"/>
</dbReference>
<reference evidence="3" key="1">
    <citation type="journal article" date="2019" name="Int. J. Syst. Evol. Microbiol.">
        <title>The Global Catalogue of Microorganisms (GCM) 10K type strain sequencing project: providing services to taxonomists for standard genome sequencing and annotation.</title>
        <authorList>
            <consortium name="The Broad Institute Genomics Platform"/>
            <consortium name="The Broad Institute Genome Sequencing Center for Infectious Disease"/>
            <person name="Wu L."/>
            <person name="Ma J."/>
        </authorList>
    </citation>
    <scope>NUCLEOTIDE SEQUENCE [LARGE SCALE GENOMIC DNA]</scope>
    <source>
        <strain evidence="3">JCM 17933</strain>
    </source>
</reference>
<proteinExistence type="predicted"/>
<keyword evidence="1" id="KW-1133">Transmembrane helix</keyword>
<dbReference type="Proteomes" id="UP001500503">
    <property type="component" value="Unassembled WGS sequence"/>
</dbReference>
<evidence type="ECO:0008006" key="4">
    <source>
        <dbReference type="Google" id="ProtNLM"/>
    </source>
</evidence>
<gene>
    <name evidence="2" type="ORF">GCM10023191_087700</name>
</gene>
<sequence length="169" mass="18651">MTDEEVLAAAERVRRAADAGGVQALYFGLLFLAIGVILFGGMLTMLVPQLRVALGHGDPGTFTAERVYCTSGKGRWCKWQGDFVSAEGRSRRQDVLITGIGTRDLKRGSRVAAIDVGSSRDVYPRKARYEWIGPLVGLSVAVGLMLISAIGWRSWFRTRREARGRHRRA</sequence>
<evidence type="ECO:0000313" key="3">
    <source>
        <dbReference type="Proteomes" id="UP001500503"/>
    </source>
</evidence>
<keyword evidence="1" id="KW-0812">Transmembrane</keyword>
<dbReference type="EMBL" id="BAABHF010000054">
    <property type="protein sequence ID" value="GAA4516548.1"/>
    <property type="molecule type" value="Genomic_DNA"/>
</dbReference>
<comment type="caution">
    <text evidence="2">The sequence shown here is derived from an EMBL/GenBank/DDBJ whole genome shotgun (WGS) entry which is preliminary data.</text>
</comment>
<protein>
    <recommendedName>
        <fullName evidence="4">DUF3592 domain-containing protein</fullName>
    </recommendedName>
</protein>
<feature type="transmembrane region" description="Helical" evidence="1">
    <location>
        <begin position="24"/>
        <end position="47"/>
    </location>
</feature>
<evidence type="ECO:0000256" key="1">
    <source>
        <dbReference type="SAM" id="Phobius"/>
    </source>
</evidence>
<keyword evidence="3" id="KW-1185">Reference proteome</keyword>